<comment type="caution">
    <text evidence="1">The sequence shown here is derived from an EMBL/GenBank/DDBJ whole genome shotgun (WGS) entry which is preliminary data.</text>
</comment>
<dbReference type="AlphaFoldDB" id="A0A8H3XRF7"/>
<name>A0A8H3XRF7_9EURO</name>
<evidence type="ECO:0000313" key="2">
    <source>
        <dbReference type="Proteomes" id="UP000465221"/>
    </source>
</evidence>
<dbReference type="EMBL" id="BLKC01000227">
    <property type="protein sequence ID" value="GFF59664.1"/>
    <property type="molecule type" value="Genomic_DNA"/>
</dbReference>
<accession>A0A8H3XRF7</accession>
<evidence type="ECO:0000313" key="1">
    <source>
        <dbReference type="EMBL" id="GFF59664.1"/>
    </source>
</evidence>
<proteinExistence type="predicted"/>
<organism evidence="1 2">
    <name type="scientific">Aspergillus udagawae</name>
    <dbReference type="NCBI Taxonomy" id="91492"/>
    <lineage>
        <taxon>Eukaryota</taxon>
        <taxon>Fungi</taxon>
        <taxon>Dikarya</taxon>
        <taxon>Ascomycota</taxon>
        <taxon>Pezizomycotina</taxon>
        <taxon>Eurotiomycetes</taxon>
        <taxon>Eurotiomycetidae</taxon>
        <taxon>Eurotiales</taxon>
        <taxon>Aspergillaceae</taxon>
        <taxon>Aspergillus</taxon>
        <taxon>Aspergillus subgen. Fumigati</taxon>
    </lineage>
</organism>
<gene>
    <name evidence="1" type="ORF">IFM46972_11445</name>
</gene>
<dbReference type="Proteomes" id="UP000465221">
    <property type="component" value="Unassembled WGS sequence"/>
</dbReference>
<protein>
    <submittedName>
        <fullName evidence="1">Uncharacterized protein</fullName>
    </submittedName>
</protein>
<sequence>MVMAISKSIKCGDHGFSNFWWWTSEAGGGILSHGGCGEVVLPAVHLLLRRSLCCWGCASATFFTLCPLAYSHVAG</sequence>
<reference evidence="1 2" key="1">
    <citation type="submission" date="2020-01" db="EMBL/GenBank/DDBJ databases">
        <title>Draft genome sequence of Aspergillus udagawae IFM 46972.</title>
        <authorList>
            <person name="Takahashi H."/>
            <person name="Yaguchi T."/>
        </authorList>
    </citation>
    <scope>NUCLEOTIDE SEQUENCE [LARGE SCALE GENOMIC DNA]</scope>
    <source>
        <strain evidence="1 2">IFM 46972</strain>
    </source>
</reference>